<gene>
    <name evidence="2" type="ORF">AK812_SmicGene26855</name>
</gene>
<evidence type="ECO:0000313" key="3">
    <source>
        <dbReference type="Proteomes" id="UP000186817"/>
    </source>
</evidence>
<reference evidence="2 3" key="1">
    <citation type="submission" date="2016-02" db="EMBL/GenBank/DDBJ databases">
        <title>Genome analysis of coral dinoflagellate symbionts highlights evolutionary adaptations to a symbiotic lifestyle.</title>
        <authorList>
            <person name="Aranda M."/>
            <person name="Li Y."/>
            <person name="Liew Y.J."/>
            <person name="Baumgarten S."/>
            <person name="Simakov O."/>
            <person name="Wilson M."/>
            <person name="Piel J."/>
            <person name="Ashoor H."/>
            <person name="Bougouffa S."/>
            <person name="Bajic V.B."/>
            <person name="Ryu T."/>
            <person name="Ravasi T."/>
            <person name="Bayer T."/>
            <person name="Micklem G."/>
            <person name="Kim H."/>
            <person name="Bhak J."/>
            <person name="Lajeunesse T.C."/>
            <person name="Voolstra C.R."/>
        </authorList>
    </citation>
    <scope>NUCLEOTIDE SEQUENCE [LARGE SCALE GENOMIC DNA]</scope>
    <source>
        <strain evidence="2 3">CCMP2467</strain>
    </source>
</reference>
<feature type="region of interest" description="Disordered" evidence="1">
    <location>
        <begin position="149"/>
        <end position="176"/>
    </location>
</feature>
<evidence type="ECO:0000313" key="2">
    <source>
        <dbReference type="EMBL" id="OLP91442.1"/>
    </source>
</evidence>
<dbReference type="AlphaFoldDB" id="A0A1Q9D8A9"/>
<comment type="caution">
    <text evidence="2">The sequence shown here is derived from an EMBL/GenBank/DDBJ whole genome shotgun (WGS) entry which is preliminary data.</text>
</comment>
<name>A0A1Q9D8A9_SYMMI</name>
<accession>A0A1Q9D8A9</accession>
<dbReference type="OrthoDB" id="435908at2759"/>
<dbReference type="EMBL" id="LSRX01000665">
    <property type="protein sequence ID" value="OLP91442.1"/>
    <property type="molecule type" value="Genomic_DNA"/>
</dbReference>
<organism evidence="2 3">
    <name type="scientific">Symbiodinium microadriaticum</name>
    <name type="common">Dinoflagellate</name>
    <name type="synonym">Zooxanthella microadriatica</name>
    <dbReference type="NCBI Taxonomy" id="2951"/>
    <lineage>
        <taxon>Eukaryota</taxon>
        <taxon>Sar</taxon>
        <taxon>Alveolata</taxon>
        <taxon>Dinophyceae</taxon>
        <taxon>Suessiales</taxon>
        <taxon>Symbiodiniaceae</taxon>
        <taxon>Symbiodinium</taxon>
    </lineage>
</organism>
<dbReference type="Proteomes" id="UP000186817">
    <property type="component" value="Unassembled WGS sequence"/>
</dbReference>
<sequence length="432" mass="45547">MRHGAINPVKFVVLSLAGWCGKSGWHRAMQSAPSSDTQLSMNVVLGTLPFGELLATIDNGGIPRQHASRLNVVQSHVDPEGVVRDIMDTPGYQGPLPVSIVHTEDVPLAGRGGHAIPGYSGHVPGKGPEGANMGKRFAAANEHGFRSLRGEPSQAQASNHRKCRDPHGNIPGYSGHIPGKLEDSFGATWHSVNLRLASADSKVPMSTPRAEVRPGEWARSERRPLAPEAAEGSAMLRPGTGQAASAVPGYSGHVPGKLSENIVGARCAAANAIAATAEPGTIKWQRTAAPGVSMALAVRMVKDFLPRLRARSREKQVSCAFFPVPAATLVTGDLVLLYERLVKLIYGEIVIFSTAPRLQTSGGGLDEMTTKYTEHGDILQHLQEANREVQVRLERLETSGGAPASIAESAAAPSTDGGFLCSASGDNTPSCP</sequence>
<feature type="region of interest" description="Disordered" evidence="1">
    <location>
        <begin position="201"/>
        <end position="248"/>
    </location>
</feature>
<protein>
    <submittedName>
        <fullName evidence="2">Uncharacterized protein</fullName>
    </submittedName>
</protein>
<proteinExistence type="predicted"/>
<evidence type="ECO:0000256" key="1">
    <source>
        <dbReference type="SAM" id="MobiDB-lite"/>
    </source>
</evidence>
<feature type="compositionally biased region" description="Basic and acidic residues" evidence="1">
    <location>
        <begin position="210"/>
        <end position="225"/>
    </location>
</feature>
<keyword evidence="3" id="KW-1185">Reference proteome</keyword>